<dbReference type="Proteomes" id="UP000562984">
    <property type="component" value="Unassembled WGS sequence"/>
</dbReference>
<dbReference type="Pfam" id="PF00232">
    <property type="entry name" value="Glyco_hydro_1"/>
    <property type="match status" value="1"/>
</dbReference>
<dbReference type="AlphaFoldDB" id="A0A849AC89"/>
<dbReference type="GO" id="GO:0005975">
    <property type="term" value="P:carbohydrate metabolic process"/>
    <property type="evidence" value="ECO:0007669"/>
    <property type="project" value="InterPro"/>
</dbReference>
<dbReference type="GO" id="GO:0004553">
    <property type="term" value="F:hydrolase activity, hydrolyzing O-glycosyl compounds"/>
    <property type="evidence" value="ECO:0007669"/>
    <property type="project" value="InterPro"/>
</dbReference>
<name>A0A849AC89_9ACTN</name>
<gene>
    <name evidence="1" type="ORF">HKD39_17905</name>
</gene>
<dbReference type="Gene3D" id="3.20.20.80">
    <property type="entry name" value="Glycosidases"/>
    <property type="match status" value="1"/>
</dbReference>
<comment type="caution">
    <text evidence="1">The sequence shown here is derived from an EMBL/GenBank/DDBJ whole genome shotgun (WGS) entry which is preliminary data.</text>
</comment>
<dbReference type="EMBL" id="JABEND010000015">
    <property type="protein sequence ID" value="NNG37537.1"/>
    <property type="molecule type" value="Genomic_DNA"/>
</dbReference>
<organism evidence="1 2">
    <name type="scientific">Nakamurella aerolata</name>
    <dbReference type="NCBI Taxonomy" id="1656892"/>
    <lineage>
        <taxon>Bacteria</taxon>
        <taxon>Bacillati</taxon>
        <taxon>Actinomycetota</taxon>
        <taxon>Actinomycetes</taxon>
        <taxon>Nakamurellales</taxon>
        <taxon>Nakamurellaceae</taxon>
        <taxon>Nakamurella</taxon>
    </lineage>
</organism>
<accession>A0A849AC89</accession>
<evidence type="ECO:0000313" key="2">
    <source>
        <dbReference type="Proteomes" id="UP000562984"/>
    </source>
</evidence>
<sequence>MTGHLPGFPRDRLRWLVGIEDTCVYPPPGSTMGELNEFALTEHDTHWRADLAAAAALGATGLRYGAGWPLVHVAPGRFDWSQLDERIDYAVGDLGLTVIADLVHYGTPTWLRGSFADSGFPDALADFSAAFAQRYRGIVDHITPLNEPLTTASFCGLRGVWPPELTGWTGWSTVVIGIARGVQRSIASIRRANPDATIVHVEASAIYDTTDNGLRSEVELLRSLAALPTELILGRVGGHHPLRNWLLKHDVSTRQLAELEHAAAAVDLLGVNYYPDLTPRVLERRDGVVRQVTANHWSDGLRDVLADWHKRYGLPLLITETSIEGSDRTRREWLQAAVTTVRDLQAGGLDVRGLTWWPLLDFVDWSFASGGRNVEEFVLDPATAAAATAETFAEKGNGLTPFLRRMGLIGLSEEADGALRRTVTDAAGVFPREIETITMEGDG</sequence>
<dbReference type="SUPFAM" id="SSF51445">
    <property type="entry name" value="(Trans)glycosidases"/>
    <property type="match status" value="1"/>
</dbReference>
<keyword evidence="2" id="KW-1185">Reference proteome</keyword>
<keyword evidence="1" id="KW-0378">Hydrolase</keyword>
<dbReference type="RefSeq" id="WP_171201238.1">
    <property type="nucleotide sequence ID" value="NZ_JABEND010000015.1"/>
</dbReference>
<protein>
    <submittedName>
        <fullName evidence="1">Family 1 glycosylhydrolase</fullName>
    </submittedName>
</protein>
<dbReference type="InterPro" id="IPR001360">
    <property type="entry name" value="Glyco_hydro_1"/>
</dbReference>
<proteinExistence type="predicted"/>
<reference evidence="1 2" key="1">
    <citation type="submission" date="2020-05" db="EMBL/GenBank/DDBJ databases">
        <title>Nakamurella sp. DB0629 isolated from air conditioner.</title>
        <authorList>
            <person name="Kim D.H."/>
            <person name="Kim D.-U."/>
        </authorList>
    </citation>
    <scope>NUCLEOTIDE SEQUENCE [LARGE SCALE GENOMIC DNA]</scope>
    <source>
        <strain evidence="1 2">DB0629</strain>
    </source>
</reference>
<dbReference type="InterPro" id="IPR017853">
    <property type="entry name" value="GH"/>
</dbReference>
<evidence type="ECO:0000313" key="1">
    <source>
        <dbReference type="EMBL" id="NNG37537.1"/>
    </source>
</evidence>